<dbReference type="GO" id="GO:0004813">
    <property type="term" value="F:alanine-tRNA ligase activity"/>
    <property type="evidence" value="ECO:0007669"/>
    <property type="project" value="UniProtKB-EC"/>
</dbReference>
<evidence type="ECO:0000313" key="18">
    <source>
        <dbReference type="EMBL" id="MDA5107140.1"/>
    </source>
</evidence>
<comment type="similarity">
    <text evidence="3">Belongs to the class-II aminoacyl-tRNA synthetase family.</text>
</comment>
<dbReference type="InterPro" id="IPR012947">
    <property type="entry name" value="tRNA_SAD"/>
</dbReference>
<dbReference type="GO" id="GO:0046872">
    <property type="term" value="F:metal ion binding"/>
    <property type="evidence" value="ECO:0007669"/>
    <property type="project" value="UniProtKB-KW"/>
</dbReference>
<keyword evidence="7" id="KW-0436">Ligase</keyword>
<keyword evidence="11" id="KW-0067">ATP-binding</keyword>
<dbReference type="FunFam" id="3.10.310.40:FF:000001">
    <property type="entry name" value="Alanine--tRNA ligase"/>
    <property type="match status" value="1"/>
</dbReference>
<dbReference type="InterPro" id="IPR009000">
    <property type="entry name" value="Transl_B-barrel_sf"/>
</dbReference>
<evidence type="ECO:0000256" key="11">
    <source>
        <dbReference type="ARBA" id="ARBA00022840"/>
    </source>
</evidence>
<name>A0A9X3TMF3_9BACL</name>
<dbReference type="Gene3D" id="3.30.980.10">
    <property type="entry name" value="Threonyl-trna Synthetase, Chain A, domain 2"/>
    <property type="match status" value="1"/>
</dbReference>
<gene>
    <name evidence="18" type="ORF">O3V59_02085</name>
</gene>
<dbReference type="GO" id="GO:0000049">
    <property type="term" value="F:tRNA binding"/>
    <property type="evidence" value="ECO:0007669"/>
    <property type="project" value="UniProtKB-KW"/>
</dbReference>
<reference evidence="18" key="1">
    <citation type="submission" date="2022-12" db="EMBL/GenBank/DDBJ databases">
        <title>Draft genome sequence of the thermophilic strain Brevibacillus thermoruber HT42, isolated from Los Humeros, Puebla, Mexico, with biotechnological potential.</title>
        <authorList>
            <person name="Lara Sanchez J."/>
            <person name="Solis Palacios R."/>
            <person name="Bustos Baena A.S."/>
            <person name="Ruz Baez A.E."/>
            <person name="Espinosa Luna G."/>
            <person name="Oliart Ros R.M."/>
        </authorList>
    </citation>
    <scope>NUCLEOTIDE SEQUENCE</scope>
    <source>
        <strain evidence="18">HT42</strain>
    </source>
</reference>
<keyword evidence="16" id="KW-0175">Coiled coil</keyword>
<comment type="subcellular location">
    <subcellularLocation>
        <location evidence="2">Cytoplasm</location>
    </subcellularLocation>
</comment>
<dbReference type="Proteomes" id="UP001151071">
    <property type="component" value="Unassembled WGS sequence"/>
</dbReference>
<dbReference type="SUPFAM" id="SSF50447">
    <property type="entry name" value="Translation proteins"/>
    <property type="match status" value="1"/>
</dbReference>
<evidence type="ECO:0000256" key="8">
    <source>
        <dbReference type="ARBA" id="ARBA00022723"/>
    </source>
</evidence>
<evidence type="ECO:0000256" key="15">
    <source>
        <dbReference type="ARBA" id="ARBA00032577"/>
    </source>
</evidence>
<accession>A0A9X3TMF3</accession>
<evidence type="ECO:0000256" key="1">
    <source>
        <dbReference type="ARBA" id="ARBA00001947"/>
    </source>
</evidence>
<dbReference type="GO" id="GO:0005737">
    <property type="term" value="C:cytoplasm"/>
    <property type="evidence" value="ECO:0007669"/>
    <property type="project" value="UniProtKB-SubCell"/>
</dbReference>
<evidence type="ECO:0000256" key="6">
    <source>
        <dbReference type="ARBA" id="ARBA00022555"/>
    </source>
</evidence>
<evidence type="ECO:0000256" key="12">
    <source>
        <dbReference type="ARBA" id="ARBA00022884"/>
    </source>
</evidence>
<keyword evidence="10" id="KW-0862">Zinc</keyword>
<keyword evidence="13" id="KW-0648">Protein biosynthesis</keyword>
<sequence>MNNRLYYDDPYLHTFEACVLKQGTEPDGTPYVVLDRTAFYPTGGGQPCDWGELDGIRVIDVEEVDGDIRHRLEAPLSQERQRITGQIDWARRFDHMQQHAGQHILSASFVEALGAETVAFHLGRDHVTIDVRLDELSVEQAERVEALANRIVLENRPIEARFVTDAELAVMPLRKQPTVSENVRVVIIPDFDYNPCGGTHPARTGEVGPIKITGWERHRGNIRVTFLCGWRALSDYSRKHLLLRELTRTLNAGEAELAEQAQRLVAEREQLKETLEEKEKRLLEGEAQSLLAQAARLSDMRLVQAVLAGRSMQQLQQLARLVTTQAADAVCLFAAEGEKLQLVFARGEQVALPMNQLLKDTLPLIDGKGGGNPAMAQGGGAPVRPAEAVLAHARRLLEESIRVQQD</sequence>
<evidence type="ECO:0000256" key="2">
    <source>
        <dbReference type="ARBA" id="ARBA00004496"/>
    </source>
</evidence>
<evidence type="ECO:0000256" key="14">
    <source>
        <dbReference type="ARBA" id="ARBA00023146"/>
    </source>
</evidence>
<evidence type="ECO:0000256" key="4">
    <source>
        <dbReference type="ARBA" id="ARBA00013168"/>
    </source>
</evidence>
<protein>
    <recommendedName>
        <fullName evidence="5">Alanine--tRNA ligase</fullName>
        <ecNumber evidence="4">6.1.1.7</ecNumber>
    </recommendedName>
    <alternativeName>
        <fullName evidence="15">Alanyl-tRNA synthetase</fullName>
    </alternativeName>
</protein>
<dbReference type="GO" id="GO:0005524">
    <property type="term" value="F:ATP binding"/>
    <property type="evidence" value="ECO:0007669"/>
    <property type="project" value="UniProtKB-KW"/>
</dbReference>
<dbReference type="RefSeq" id="WP_271139389.1">
    <property type="nucleotide sequence ID" value="NZ_JAPYYP010000002.1"/>
</dbReference>
<evidence type="ECO:0000256" key="13">
    <source>
        <dbReference type="ARBA" id="ARBA00022917"/>
    </source>
</evidence>
<evidence type="ECO:0000256" key="16">
    <source>
        <dbReference type="SAM" id="Coils"/>
    </source>
</evidence>
<keyword evidence="14" id="KW-0030">Aminoacyl-tRNA synthetase</keyword>
<dbReference type="PROSITE" id="PS50860">
    <property type="entry name" value="AA_TRNA_LIGASE_II_ALA"/>
    <property type="match status" value="1"/>
</dbReference>
<evidence type="ECO:0000256" key="10">
    <source>
        <dbReference type="ARBA" id="ARBA00022833"/>
    </source>
</evidence>
<comment type="caution">
    <text evidence="18">The sequence shown here is derived from an EMBL/GenBank/DDBJ whole genome shotgun (WGS) entry which is preliminary data.</text>
</comment>
<dbReference type="InterPro" id="IPR051335">
    <property type="entry name" value="Alanyl-tRNA_Editing_Enzymes"/>
</dbReference>
<dbReference type="Gene3D" id="3.10.310.40">
    <property type="match status" value="1"/>
</dbReference>
<dbReference type="EMBL" id="JAPYYP010000002">
    <property type="protein sequence ID" value="MDA5107140.1"/>
    <property type="molecule type" value="Genomic_DNA"/>
</dbReference>
<evidence type="ECO:0000256" key="7">
    <source>
        <dbReference type="ARBA" id="ARBA00022598"/>
    </source>
</evidence>
<dbReference type="SMART" id="SM00863">
    <property type="entry name" value="tRNA_SAD"/>
    <property type="match status" value="1"/>
</dbReference>
<dbReference type="GO" id="GO:0006419">
    <property type="term" value="P:alanyl-tRNA aminoacylation"/>
    <property type="evidence" value="ECO:0007669"/>
    <property type="project" value="InterPro"/>
</dbReference>
<evidence type="ECO:0000259" key="17">
    <source>
        <dbReference type="PROSITE" id="PS50860"/>
    </source>
</evidence>
<dbReference type="GO" id="GO:0002161">
    <property type="term" value="F:aminoacyl-tRNA deacylase activity"/>
    <property type="evidence" value="ECO:0007669"/>
    <property type="project" value="UniProtKB-ARBA"/>
</dbReference>
<dbReference type="Pfam" id="PF07973">
    <property type="entry name" value="tRNA_SAD"/>
    <property type="match status" value="1"/>
</dbReference>
<comment type="cofactor">
    <cofactor evidence="1">
        <name>Zn(2+)</name>
        <dbReference type="ChEBI" id="CHEBI:29105"/>
    </cofactor>
</comment>
<dbReference type="SUPFAM" id="SSF55186">
    <property type="entry name" value="ThrRS/AlaRS common domain"/>
    <property type="match status" value="1"/>
</dbReference>
<dbReference type="PANTHER" id="PTHR43462">
    <property type="entry name" value="ALANYL-TRNA EDITING PROTEIN"/>
    <property type="match status" value="1"/>
</dbReference>
<keyword evidence="19" id="KW-1185">Reference proteome</keyword>
<feature type="coiled-coil region" evidence="16">
    <location>
        <begin position="243"/>
        <end position="288"/>
    </location>
</feature>
<organism evidence="18 19">
    <name type="scientific">Brevibacillus thermoruber</name>
    <dbReference type="NCBI Taxonomy" id="33942"/>
    <lineage>
        <taxon>Bacteria</taxon>
        <taxon>Bacillati</taxon>
        <taxon>Bacillota</taxon>
        <taxon>Bacilli</taxon>
        <taxon>Bacillales</taxon>
        <taxon>Paenibacillaceae</taxon>
        <taxon>Brevibacillus</taxon>
    </lineage>
</organism>
<dbReference type="Gene3D" id="2.40.30.130">
    <property type="match status" value="1"/>
</dbReference>
<proteinExistence type="inferred from homology"/>
<keyword evidence="8" id="KW-0479">Metal-binding</keyword>
<evidence type="ECO:0000313" key="19">
    <source>
        <dbReference type="Proteomes" id="UP001151071"/>
    </source>
</evidence>
<dbReference type="PANTHER" id="PTHR43462:SF1">
    <property type="entry name" value="ALANYL-TRNA EDITING PROTEIN AARSD1"/>
    <property type="match status" value="1"/>
</dbReference>
<keyword evidence="12" id="KW-0694">RNA-binding</keyword>
<evidence type="ECO:0000256" key="9">
    <source>
        <dbReference type="ARBA" id="ARBA00022741"/>
    </source>
</evidence>
<dbReference type="AlphaFoldDB" id="A0A9X3TMF3"/>
<dbReference type="EC" id="6.1.1.7" evidence="4"/>
<evidence type="ECO:0000256" key="3">
    <source>
        <dbReference type="ARBA" id="ARBA00008226"/>
    </source>
</evidence>
<evidence type="ECO:0000256" key="5">
    <source>
        <dbReference type="ARBA" id="ARBA00017959"/>
    </source>
</evidence>
<dbReference type="InterPro" id="IPR018165">
    <property type="entry name" value="Ala-tRNA-synth_IIc_core"/>
</dbReference>
<keyword evidence="9" id="KW-0547">Nucleotide-binding</keyword>
<feature type="domain" description="Alanyl-transfer RNA synthetases family profile" evidence="17">
    <location>
        <begin position="1"/>
        <end position="223"/>
    </location>
</feature>
<keyword evidence="6" id="KW-0820">tRNA-binding</keyword>
<dbReference type="InterPro" id="IPR018163">
    <property type="entry name" value="Thr/Ala-tRNA-synth_IIc_edit"/>
</dbReference>